<dbReference type="PANTHER" id="PTHR43880">
    <property type="entry name" value="ALCOHOL DEHYDROGENASE"/>
    <property type="match status" value="1"/>
</dbReference>
<reference evidence="9 10" key="1">
    <citation type="submission" date="2014-07" db="EMBL/GenBank/DDBJ databases">
        <title>Genome Sequence of Rhodococcus opacus Strain R7, a Biodegrader of Mono- and Polycyclic Aromatic Hydrocarbons.</title>
        <authorList>
            <person name="Di Gennaro P."/>
            <person name="Zampolli J."/>
            <person name="Presti I."/>
            <person name="Cappelletti M."/>
            <person name="D'Ursi P."/>
            <person name="Orro A."/>
            <person name="Mezzelani A."/>
            <person name="Milanesi L."/>
        </authorList>
    </citation>
    <scope>NUCLEOTIDE SEQUENCE [LARGE SCALE GENOMIC DNA]</scope>
    <source>
        <strain evidence="9 10">R7</strain>
    </source>
</reference>
<organism evidence="9 10">
    <name type="scientific">Rhodococcus opacus</name>
    <name type="common">Nocardia opaca</name>
    <dbReference type="NCBI Taxonomy" id="37919"/>
    <lineage>
        <taxon>Bacteria</taxon>
        <taxon>Bacillati</taxon>
        <taxon>Actinomycetota</taxon>
        <taxon>Actinomycetes</taxon>
        <taxon>Mycobacteriales</taxon>
        <taxon>Nocardiaceae</taxon>
        <taxon>Rhodococcus</taxon>
    </lineage>
</organism>
<dbReference type="InterPro" id="IPR013149">
    <property type="entry name" value="ADH-like_C"/>
</dbReference>
<dbReference type="Gene3D" id="3.90.180.10">
    <property type="entry name" value="Medium-chain alcohol dehydrogenases, catalytic domain"/>
    <property type="match status" value="1"/>
</dbReference>
<keyword evidence="5" id="KW-0560">Oxidoreductase</keyword>
<dbReference type="GO" id="GO:0008270">
    <property type="term" value="F:zinc ion binding"/>
    <property type="evidence" value="ECO:0007669"/>
    <property type="project" value="InterPro"/>
</dbReference>
<evidence type="ECO:0000256" key="3">
    <source>
        <dbReference type="ARBA" id="ARBA00022723"/>
    </source>
</evidence>
<dbReference type="CDD" id="cd08278">
    <property type="entry name" value="benzyl_alcohol_DH"/>
    <property type="match status" value="1"/>
</dbReference>
<dbReference type="PROSITE" id="PS00059">
    <property type="entry name" value="ADH_ZINC"/>
    <property type="match status" value="1"/>
</dbReference>
<dbReference type="EMBL" id="CP008947">
    <property type="protein sequence ID" value="AII04060.1"/>
    <property type="molecule type" value="Genomic_DNA"/>
</dbReference>
<evidence type="ECO:0000313" key="9">
    <source>
        <dbReference type="EMBL" id="AII04060.1"/>
    </source>
</evidence>
<evidence type="ECO:0000256" key="1">
    <source>
        <dbReference type="ARBA" id="ARBA00001947"/>
    </source>
</evidence>
<dbReference type="eggNOG" id="COG1062">
    <property type="taxonomic scope" value="Bacteria"/>
</dbReference>
<dbReference type="SMART" id="SM00829">
    <property type="entry name" value="PKS_ER"/>
    <property type="match status" value="1"/>
</dbReference>
<dbReference type="GO" id="GO:0046294">
    <property type="term" value="P:formaldehyde catabolic process"/>
    <property type="evidence" value="ECO:0007669"/>
    <property type="project" value="TreeGrafter"/>
</dbReference>
<dbReference type="Pfam" id="PF00107">
    <property type="entry name" value="ADH_zinc_N"/>
    <property type="match status" value="1"/>
</dbReference>
<dbReference type="InterPro" id="IPR011032">
    <property type="entry name" value="GroES-like_sf"/>
</dbReference>
<dbReference type="InterPro" id="IPR020843">
    <property type="entry name" value="ER"/>
</dbReference>
<comment type="cofactor">
    <cofactor evidence="1 7">
        <name>Zn(2+)</name>
        <dbReference type="ChEBI" id="CHEBI:29105"/>
    </cofactor>
</comment>
<dbReference type="SUPFAM" id="SSF51735">
    <property type="entry name" value="NAD(P)-binding Rossmann-fold domains"/>
    <property type="match status" value="1"/>
</dbReference>
<dbReference type="SUPFAM" id="SSF50129">
    <property type="entry name" value="GroES-like"/>
    <property type="match status" value="1"/>
</dbReference>
<keyword evidence="3 7" id="KW-0479">Metal-binding</keyword>
<comment type="similarity">
    <text evidence="2 7">Belongs to the zinc-containing alcohol dehydrogenase family.</text>
</comment>
<evidence type="ECO:0000256" key="5">
    <source>
        <dbReference type="ARBA" id="ARBA00023002"/>
    </source>
</evidence>
<evidence type="ECO:0000256" key="7">
    <source>
        <dbReference type="RuleBase" id="RU361277"/>
    </source>
</evidence>
<dbReference type="GO" id="GO:0051903">
    <property type="term" value="F:S-(hydroxymethyl)glutathione dehydrogenase [NAD(P)+] activity"/>
    <property type="evidence" value="ECO:0007669"/>
    <property type="project" value="TreeGrafter"/>
</dbReference>
<keyword evidence="4 7" id="KW-0862">Zinc</keyword>
<feature type="domain" description="Enoyl reductase (ER)" evidence="8">
    <location>
        <begin position="11"/>
        <end position="363"/>
    </location>
</feature>
<evidence type="ECO:0000313" key="10">
    <source>
        <dbReference type="Proteomes" id="UP000028488"/>
    </source>
</evidence>
<name>A0A076ECL3_RHOOP</name>
<dbReference type="RefSeq" id="WP_128638722.1">
    <property type="nucleotide sequence ID" value="NZ_CP008947.1"/>
</dbReference>
<dbReference type="AlphaFoldDB" id="A0A076ECL3"/>
<protein>
    <submittedName>
        <fullName evidence="9">Alcohol dehydrogenase</fullName>
    </submittedName>
</protein>
<accession>A0A076ECL3</accession>
<gene>
    <name evidence="9" type="ORF">EP51_05355</name>
</gene>
<proteinExistence type="inferred from homology"/>
<evidence type="ECO:0000256" key="2">
    <source>
        <dbReference type="ARBA" id="ARBA00008072"/>
    </source>
</evidence>
<evidence type="ECO:0000256" key="6">
    <source>
        <dbReference type="ARBA" id="ARBA00023027"/>
    </source>
</evidence>
<evidence type="ECO:0000256" key="4">
    <source>
        <dbReference type="ARBA" id="ARBA00022833"/>
    </source>
</evidence>
<evidence type="ECO:0000259" key="8">
    <source>
        <dbReference type="SMART" id="SM00829"/>
    </source>
</evidence>
<sequence length="377" mass="39459">MKSTAAVLRAAQEPLSLEELDIDELRPREVLVRIVGSGICHTDLGMIATAETDAAPIVLGHEGSGIVTAIGQDVDSIEPGDHVVLSYNFCAECDNCARSLPMHCRDFVPLNLVGTRLDGSSVLRSGGEHVRGHFFGQSSWATYAVANEQNCVRVARNLPLELLAPLGCGIQTGAGAVLNTLNPEEGSSIAIFGTGSVGLAALLGAVVAGCGTIIAVDIQPARLAKAADLGATHTINSAEANVVERIREITGGVGAQYSVDCIGLAGVVRSALECLQSPGVCATVGFQGIPNEISFDQGHLLFGRSLIGVIEGDAIPQEFVTRMIDLYQAGRFPFTELIDTFEFGEINEAIEAVHQGKVTKAVLTFDEPTPVNGVTGE</sequence>
<keyword evidence="6" id="KW-0520">NAD</keyword>
<dbReference type="InterPro" id="IPR036291">
    <property type="entry name" value="NAD(P)-bd_dom_sf"/>
</dbReference>
<dbReference type="GO" id="GO:0005829">
    <property type="term" value="C:cytosol"/>
    <property type="evidence" value="ECO:0007669"/>
    <property type="project" value="TreeGrafter"/>
</dbReference>
<dbReference type="InterPro" id="IPR002328">
    <property type="entry name" value="ADH_Zn_CS"/>
</dbReference>
<dbReference type="Pfam" id="PF08240">
    <property type="entry name" value="ADH_N"/>
    <property type="match status" value="1"/>
</dbReference>
<dbReference type="InterPro" id="IPR013154">
    <property type="entry name" value="ADH-like_N"/>
</dbReference>
<dbReference type="Proteomes" id="UP000028488">
    <property type="component" value="Chromosome"/>
</dbReference>
<dbReference type="PANTHER" id="PTHR43880:SF12">
    <property type="entry name" value="ALCOHOL DEHYDROGENASE CLASS-3"/>
    <property type="match status" value="1"/>
</dbReference>
<dbReference type="FunFam" id="3.40.50.720:FF:000003">
    <property type="entry name" value="S-(hydroxymethyl)glutathione dehydrogenase"/>
    <property type="match status" value="1"/>
</dbReference>
<dbReference type="Gene3D" id="3.40.50.720">
    <property type="entry name" value="NAD(P)-binding Rossmann-like Domain"/>
    <property type="match status" value="1"/>
</dbReference>